<accession>A0AAU7X7F1</accession>
<feature type="domain" description="GGDEF" evidence="6">
    <location>
        <begin position="404"/>
        <end position="537"/>
    </location>
</feature>
<dbReference type="SUPFAM" id="SSF55073">
    <property type="entry name" value="Nucleotide cyclase"/>
    <property type="match status" value="1"/>
</dbReference>
<feature type="transmembrane region" description="Helical" evidence="2">
    <location>
        <begin position="28"/>
        <end position="50"/>
    </location>
</feature>
<dbReference type="SMART" id="SM00052">
    <property type="entry name" value="EAL"/>
    <property type="match status" value="1"/>
</dbReference>
<keyword evidence="1" id="KW-0175">Coiled coil</keyword>
<dbReference type="CDD" id="cd01949">
    <property type="entry name" value="GGDEF"/>
    <property type="match status" value="1"/>
</dbReference>
<dbReference type="InterPro" id="IPR029787">
    <property type="entry name" value="Nucleotide_cyclase"/>
</dbReference>
<protein>
    <submittedName>
        <fullName evidence="7">EAL domain-containing protein</fullName>
    </submittedName>
</protein>
<dbReference type="CDD" id="cd01948">
    <property type="entry name" value="EAL"/>
    <property type="match status" value="1"/>
</dbReference>
<dbReference type="Pfam" id="PF00672">
    <property type="entry name" value="HAMP"/>
    <property type="match status" value="1"/>
</dbReference>
<dbReference type="AlphaFoldDB" id="A0AAU7X7F1"/>
<keyword evidence="2" id="KW-0472">Membrane</keyword>
<feature type="domain" description="HAMP" evidence="5">
    <location>
        <begin position="190"/>
        <end position="242"/>
    </location>
</feature>
<evidence type="ECO:0000256" key="1">
    <source>
        <dbReference type="SAM" id="Coils"/>
    </source>
</evidence>
<keyword evidence="2" id="KW-0812">Transmembrane</keyword>
<dbReference type="NCBIfam" id="TIGR00229">
    <property type="entry name" value="sensory_box"/>
    <property type="match status" value="1"/>
</dbReference>
<dbReference type="SMART" id="SM00267">
    <property type="entry name" value="GGDEF"/>
    <property type="match status" value="1"/>
</dbReference>
<dbReference type="InterPro" id="IPR000014">
    <property type="entry name" value="PAS"/>
</dbReference>
<dbReference type="PROSITE" id="PS50883">
    <property type="entry name" value="EAL"/>
    <property type="match status" value="1"/>
</dbReference>
<name>A0AAU7X7F1_9HYPH</name>
<dbReference type="InterPro" id="IPR035965">
    <property type="entry name" value="PAS-like_dom_sf"/>
</dbReference>
<dbReference type="SMART" id="SM00304">
    <property type="entry name" value="HAMP"/>
    <property type="match status" value="1"/>
</dbReference>
<dbReference type="Pfam" id="PF00990">
    <property type="entry name" value="GGDEF"/>
    <property type="match status" value="1"/>
</dbReference>
<dbReference type="InterPro" id="IPR003660">
    <property type="entry name" value="HAMP_dom"/>
</dbReference>
<dbReference type="SUPFAM" id="SSF141868">
    <property type="entry name" value="EAL domain-like"/>
    <property type="match status" value="1"/>
</dbReference>
<dbReference type="InterPro" id="IPR000160">
    <property type="entry name" value="GGDEF_dom"/>
</dbReference>
<dbReference type="Gene3D" id="3.20.20.450">
    <property type="entry name" value="EAL domain"/>
    <property type="match status" value="1"/>
</dbReference>
<dbReference type="RefSeq" id="WP_407047922.1">
    <property type="nucleotide sequence ID" value="NZ_CP158568.1"/>
</dbReference>
<feature type="domain" description="PAS" evidence="3">
    <location>
        <begin position="247"/>
        <end position="318"/>
    </location>
</feature>
<dbReference type="EMBL" id="CP158568">
    <property type="protein sequence ID" value="XBY42822.1"/>
    <property type="molecule type" value="Genomic_DNA"/>
</dbReference>
<dbReference type="Pfam" id="PF00563">
    <property type="entry name" value="EAL"/>
    <property type="match status" value="1"/>
</dbReference>
<dbReference type="GO" id="GO:0016020">
    <property type="term" value="C:membrane"/>
    <property type="evidence" value="ECO:0007669"/>
    <property type="project" value="InterPro"/>
</dbReference>
<dbReference type="CDD" id="cd00130">
    <property type="entry name" value="PAS"/>
    <property type="match status" value="1"/>
</dbReference>
<feature type="domain" description="EAL" evidence="4">
    <location>
        <begin position="546"/>
        <end position="803"/>
    </location>
</feature>
<dbReference type="InterPro" id="IPR001633">
    <property type="entry name" value="EAL_dom"/>
</dbReference>
<dbReference type="PROSITE" id="PS50885">
    <property type="entry name" value="HAMP"/>
    <property type="match status" value="1"/>
</dbReference>
<organism evidence="7">
    <name type="scientific">Methyloraptor flagellatus</name>
    <dbReference type="NCBI Taxonomy" id="3162530"/>
    <lineage>
        <taxon>Bacteria</taxon>
        <taxon>Pseudomonadati</taxon>
        <taxon>Pseudomonadota</taxon>
        <taxon>Alphaproteobacteria</taxon>
        <taxon>Hyphomicrobiales</taxon>
        <taxon>Ancalomicrobiaceae</taxon>
        <taxon>Methyloraptor</taxon>
    </lineage>
</organism>
<dbReference type="InterPro" id="IPR035919">
    <property type="entry name" value="EAL_sf"/>
</dbReference>
<dbReference type="PANTHER" id="PTHR44757">
    <property type="entry name" value="DIGUANYLATE CYCLASE DGCP"/>
    <property type="match status" value="1"/>
</dbReference>
<evidence type="ECO:0000259" key="5">
    <source>
        <dbReference type="PROSITE" id="PS50885"/>
    </source>
</evidence>
<evidence type="ECO:0000259" key="4">
    <source>
        <dbReference type="PROSITE" id="PS50883"/>
    </source>
</evidence>
<dbReference type="Gene3D" id="3.30.70.270">
    <property type="match status" value="1"/>
</dbReference>
<dbReference type="InterPro" id="IPR043128">
    <property type="entry name" value="Rev_trsase/Diguanyl_cyclase"/>
</dbReference>
<dbReference type="Gene3D" id="6.10.340.10">
    <property type="match status" value="1"/>
</dbReference>
<evidence type="ECO:0000256" key="2">
    <source>
        <dbReference type="SAM" id="Phobius"/>
    </source>
</evidence>
<dbReference type="GO" id="GO:0007165">
    <property type="term" value="P:signal transduction"/>
    <property type="evidence" value="ECO:0007669"/>
    <property type="project" value="InterPro"/>
</dbReference>
<reference evidence="7" key="1">
    <citation type="submission" date="2024-06" db="EMBL/GenBank/DDBJ databases">
        <title>Methylostella associata gen. nov., sp. nov., a novel Ancalomicrobiaceae-affiliated facultatively methylotrophic bacteria that feed on methanotrophs of the genus Methylococcus.</title>
        <authorList>
            <person name="Saltykova V."/>
            <person name="Danilova O.V."/>
            <person name="Oshkin I.Y."/>
            <person name="Belova S.E."/>
            <person name="Pimenov N.V."/>
            <person name="Dedysh S.N."/>
        </authorList>
    </citation>
    <scope>NUCLEOTIDE SEQUENCE</scope>
    <source>
        <strain evidence="7">S20</strain>
    </source>
</reference>
<dbReference type="KEGG" id="mflg:ABS361_11880"/>
<dbReference type="SUPFAM" id="SSF55785">
    <property type="entry name" value="PYP-like sensor domain (PAS domain)"/>
    <property type="match status" value="1"/>
</dbReference>
<dbReference type="PANTHER" id="PTHR44757:SF2">
    <property type="entry name" value="BIOFILM ARCHITECTURE MAINTENANCE PROTEIN MBAA"/>
    <property type="match status" value="1"/>
</dbReference>
<dbReference type="InterPro" id="IPR052155">
    <property type="entry name" value="Biofilm_reg_signaling"/>
</dbReference>
<keyword evidence="2" id="KW-1133">Transmembrane helix</keyword>
<feature type="coiled-coil region" evidence="1">
    <location>
        <begin position="223"/>
        <end position="257"/>
    </location>
</feature>
<evidence type="ECO:0000313" key="7">
    <source>
        <dbReference type="EMBL" id="XBY42822.1"/>
    </source>
</evidence>
<dbReference type="Gene3D" id="3.30.450.20">
    <property type="entry name" value="PAS domain"/>
    <property type="match status" value="1"/>
</dbReference>
<feature type="transmembrane region" description="Helical" evidence="2">
    <location>
        <begin position="171"/>
        <end position="188"/>
    </location>
</feature>
<proteinExistence type="predicted"/>
<dbReference type="PROSITE" id="PS50112">
    <property type="entry name" value="PAS"/>
    <property type="match status" value="1"/>
</dbReference>
<gene>
    <name evidence="7" type="ORF">ABS361_11880</name>
</gene>
<evidence type="ECO:0000259" key="6">
    <source>
        <dbReference type="PROSITE" id="PS50887"/>
    </source>
</evidence>
<dbReference type="NCBIfam" id="TIGR00254">
    <property type="entry name" value="GGDEF"/>
    <property type="match status" value="1"/>
</dbReference>
<evidence type="ECO:0000259" key="3">
    <source>
        <dbReference type="PROSITE" id="PS50112"/>
    </source>
</evidence>
<dbReference type="PROSITE" id="PS50887">
    <property type="entry name" value="GGDEF"/>
    <property type="match status" value="1"/>
</dbReference>
<sequence length="818" mass="90339">MGVFASAMQRLEALKRQPRFPFQWKRSYQTFFMAVTLPVLVALNVASAFVTGYKLHGIIDEEIVGKVQAYRNTLPGQIGEPMWSFRYDRVEMALGRYAMDPDVISITVRDDSGAEVASIKGPAQFENVERIVDPIGYENGNVSRSVGTIEYAFSHRRSNDQILYRTIEMSGLRLSIAFIFIAAIIYLNRAKVVKPLSKLEKAMAESEADGTKHLVAWSSDDEVGRTIAAFNNMQRRLEEAERRRQETNARLDRLYNGTPALLHSVDRYGVLVHVSEYWLIETGYAREEVIGRPLDEFLTAESALAYHRRILPRFLETGITDDEPLRLVCRSGAVKDVLLAEIVDEAAPEGALSLSVMTDISEIKAAERELHRIAWIDPVSDLYNRRGFLDAVDDQIAALQERTEEALVFYLDLDRFKRVNDTFGHAAGDQLLRAIGTRLKTTFGAQALVGRLGGDEFAAFVPAATLEADICTVVGRALDGIRAPVEIDSITIEPSGSIGVARYPVDGRSAEDLLLAADIALYRAKNDGRDRAYTFDHGLAAEVAQRRARETDVRQGIAHGWFELFIQPIVRLADGRIVGGEALVRLRHPEKGLISPGEFIPAAEETGLIRPLGRLILSEAVRKIPALAAANGGSFYLSVNLSGSQVTDTLPEYLEQLLTENGVPASQLVLEIMETALLDDAEKVNRILSRVSALGIRFALDDFGTGFSSLNYVNRFPVDIIKIDRSFTRRLTEDSHEAARVRALVTTSVTLGRELGLGLVAEGIEQAAEFDRSVELGMEYGQGYLFSPPLPHDAFLELARANAGARTEAPPAARAMSA</sequence>